<dbReference type="Pfam" id="PF00158">
    <property type="entry name" value="Sigma54_activat"/>
    <property type="match status" value="1"/>
</dbReference>
<evidence type="ECO:0000256" key="3">
    <source>
        <dbReference type="ARBA" id="ARBA00023015"/>
    </source>
</evidence>
<dbReference type="InterPro" id="IPR003593">
    <property type="entry name" value="AAA+_ATPase"/>
</dbReference>
<evidence type="ECO:0000256" key="1">
    <source>
        <dbReference type="ARBA" id="ARBA00022741"/>
    </source>
</evidence>
<dbReference type="PROSITE" id="PS50045">
    <property type="entry name" value="SIGMA54_INTERACT_4"/>
    <property type="match status" value="1"/>
</dbReference>
<feature type="domain" description="Sigma-54 factor interaction" evidence="5">
    <location>
        <begin position="42"/>
        <end position="271"/>
    </location>
</feature>
<dbReference type="Gene3D" id="1.10.8.60">
    <property type="match status" value="1"/>
</dbReference>
<keyword evidence="2" id="KW-0067">ATP-binding</keyword>
<feature type="non-terminal residue" evidence="6">
    <location>
        <position position="276"/>
    </location>
</feature>
<dbReference type="EMBL" id="UINC01160836">
    <property type="protein sequence ID" value="SVD59699.1"/>
    <property type="molecule type" value="Genomic_DNA"/>
</dbReference>
<gene>
    <name evidence="6" type="ORF">METZ01_LOCUS412553</name>
</gene>
<dbReference type="GO" id="GO:0006355">
    <property type="term" value="P:regulation of DNA-templated transcription"/>
    <property type="evidence" value="ECO:0007669"/>
    <property type="project" value="InterPro"/>
</dbReference>
<protein>
    <recommendedName>
        <fullName evidence="5">Sigma-54 factor interaction domain-containing protein</fullName>
    </recommendedName>
</protein>
<dbReference type="PROSITE" id="PS00675">
    <property type="entry name" value="SIGMA54_INTERACT_1"/>
    <property type="match status" value="1"/>
</dbReference>
<dbReference type="InterPro" id="IPR058031">
    <property type="entry name" value="AAA_lid_NorR"/>
</dbReference>
<sequence length="276" mass="30885">TEVVANAAGIALENAHLHDFLQRENQSLRYELGTNHTQFQDIIGSSPKMCEVLELSERVAQTSSTVLLHGESGTGKEIIAQSIHNASPRAKKPFIPVNCAALPDNLLESELFGHERGAFTGATNRKEGRFELANQGTLFLDEIGDMQIGLQAKLLRVLQDQQIYRVGGTAPIDCDVRIISATNQDIESNVKQGSFREDLYYRLNVITIELPTLHERVEDIPRLASHFLNKYSWEMKRMKTGFSPDVVQILMTHTWPGNVRELQNAIEHAVVLGKDE</sequence>
<dbReference type="SMART" id="SM00382">
    <property type="entry name" value="AAA"/>
    <property type="match status" value="1"/>
</dbReference>
<proteinExistence type="predicted"/>
<keyword evidence="3" id="KW-0805">Transcription regulation</keyword>
<dbReference type="FunFam" id="3.40.50.300:FF:000006">
    <property type="entry name" value="DNA-binding transcriptional regulator NtrC"/>
    <property type="match status" value="1"/>
</dbReference>
<feature type="non-terminal residue" evidence="6">
    <location>
        <position position="1"/>
    </location>
</feature>
<dbReference type="SUPFAM" id="SSF52540">
    <property type="entry name" value="P-loop containing nucleoside triphosphate hydrolases"/>
    <property type="match status" value="1"/>
</dbReference>
<evidence type="ECO:0000259" key="5">
    <source>
        <dbReference type="PROSITE" id="PS50045"/>
    </source>
</evidence>
<dbReference type="AlphaFoldDB" id="A0A382WM09"/>
<dbReference type="InterPro" id="IPR025944">
    <property type="entry name" value="Sigma_54_int_dom_CS"/>
</dbReference>
<keyword evidence="1" id="KW-0547">Nucleotide-binding</keyword>
<dbReference type="GO" id="GO:0005524">
    <property type="term" value="F:ATP binding"/>
    <property type="evidence" value="ECO:0007669"/>
    <property type="project" value="UniProtKB-KW"/>
</dbReference>
<dbReference type="PANTHER" id="PTHR32071:SF119">
    <property type="entry name" value="SIGMA L-DEPENDENT TRANSCRIPTIONAL REGULATOR YPLP-RELATED"/>
    <property type="match status" value="1"/>
</dbReference>
<dbReference type="Pfam" id="PF25601">
    <property type="entry name" value="AAA_lid_14"/>
    <property type="match status" value="1"/>
</dbReference>
<dbReference type="CDD" id="cd00009">
    <property type="entry name" value="AAA"/>
    <property type="match status" value="1"/>
</dbReference>
<dbReference type="PANTHER" id="PTHR32071">
    <property type="entry name" value="TRANSCRIPTIONAL REGULATORY PROTEIN"/>
    <property type="match status" value="1"/>
</dbReference>
<evidence type="ECO:0000256" key="2">
    <source>
        <dbReference type="ARBA" id="ARBA00022840"/>
    </source>
</evidence>
<keyword evidence="4" id="KW-0804">Transcription</keyword>
<dbReference type="InterPro" id="IPR025662">
    <property type="entry name" value="Sigma_54_int_dom_ATP-bd_1"/>
</dbReference>
<dbReference type="Gene3D" id="3.40.50.300">
    <property type="entry name" value="P-loop containing nucleotide triphosphate hydrolases"/>
    <property type="match status" value="1"/>
</dbReference>
<dbReference type="InterPro" id="IPR027417">
    <property type="entry name" value="P-loop_NTPase"/>
</dbReference>
<accession>A0A382WM09</accession>
<dbReference type="InterPro" id="IPR002078">
    <property type="entry name" value="Sigma_54_int"/>
</dbReference>
<name>A0A382WM09_9ZZZZ</name>
<organism evidence="6">
    <name type="scientific">marine metagenome</name>
    <dbReference type="NCBI Taxonomy" id="408172"/>
    <lineage>
        <taxon>unclassified sequences</taxon>
        <taxon>metagenomes</taxon>
        <taxon>ecological metagenomes</taxon>
    </lineage>
</organism>
<evidence type="ECO:0000313" key="6">
    <source>
        <dbReference type="EMBL" id="SVD59699.1"/>
    </source>
</evidence>
<reference evidence="6" key="1">
    <citation type="submission" date="2018-05" db="EMBL/GenBank/DDBJ databases">
        <authorList>
            <person name="Lanie J.A."/>
            <person name="Ng W.-L."/>
            <person name="Kazmierczak K.M."/>
            <person name="Andrzejewski T.M."/>
            <person name="Davidsen T.M."/>
            <person name="Wayne K.J."/>
            <person name="Tettelin H."/>
            <person name="Glass J.I."/>
            <person name="Rusch D."/>
            <person name="Podicherti R."/>
            <person name="Tsui H.-C.T."/>
            <person name="Winkler M.E."/>
        </authorList>
    </citation>
    <scope>NUCLEOTIDE SEQUENCE</scope>
</reference>
<evidence type="ECO:0000256" key="4">
    <source>
        <dbReference type="ARBA" id="ARBA00023163"/>
    </source>
</evidence>
<dbReference type="PROSITE" id="PS00688">
    <property type="entry name" value="SIGMA54_INTERACT_3"/>
    <property type="match status" value="1"/>
</dbReference>